<name>A0ACA9REB0_9GLOM</name>
<organism evidence="1 2">
    <name type="scientific">Racocetra persica</name>
    <dbReference type="NCBI Taxonomy" id="160502"/>
    <lineage>
        <taxon>Eukaryota</taxon>
        <taxon>Fungi</taxon>
        <taxon>Fungi incertae sedis</taxon>
        <taxon>Mucoromycota</taxon>
        <taxon>Glomeromycotina</taxon>
        <taxon>Glomeromycetes</taxon>
        <taxon>Diversisporales</taxon>
        <taxon>Gigasporaceae</taxon>
        <taxon>Racocetra</taxon>
    </lineage>
</organism>
<sequence>MPENTKEQNTSSNNTKLFSQSLSNGKKKVLENVSNSTNDFLHAIIPRDGKSVTENLSTLMNNITTQKPGTSSTSTTSFLQEEWITGQIYEDKQPEKFAISQSVNTDFNDADWENWLNSSEYSDFDNF</sequence>
<proteinExistence type="predicted"/>
<evidence type="ECO:0000313" key="1">
    <source>
        <dbReference type="EMBL" id="CAG8788133.1"/>
    </source>
</evidence>
<reference evidence="1" key="1">
    <citation type="submission" date="2021-06" db="EMBL/GenBank/DDBJ databases">
        <authorList>
            <person name="Kallberg Y."/>
            <person name="Tangrot J."/>
            <person name="Rosling A."/>
        </authorList>
    </citation>
    <scope>NUCLEOTIDE SEQUENCE</scope>
    <source>
        <strain evidence="1">MA461A</strain>
    </source>
</reference>
<keyword evidence="2" id="KW-1185">Reference proteome</keyword>
<dbReference type="Proteomes" id="UP000789920">
    <property type="component" value="Unassembled WGS sequence"/>
</dbReference>
<evidence type="ECO:0000313" key="2">
    <source>
        <dbReference type="Proteomes" id="UP000789920"/>
    </source>
</evidence>
<feature type="non-terminal residue" evidence="1">
    <location>
        <position position="127"/>
    </location>
</feature>
<protein>
    <submittedName>
        <fullName evidence="1">12669_t:CDS:1</fullName>
    </submittedName>
</protein>
<accession>A0ACA9REB0</accession>
<comment type="caution">
    <text evidence="1">The sequence shown here is derived from an EMBL/GenBank/DDBJ whole genome shotgun (WGS) entry which is preliminary data.</text>
</comment>
<gene>
    <name evidence="1" type="ORF">RPERSI_LOCUS18656</name>
</gene>
<dbReference type="EMBL" id="CAJVQC010049791">
    <property type="protein sequence ID" value="CAG8788133.1"/>
    <property type="molecule type" value="Genomic_DNA"/>
</dbReference>